<organism evidence="2 3">
    <name type="scientific">Snodgrassella communis</name>
    <dbReference type="NCBI Taxonomy" id="2946699"/>
    <lineage>
        <taxon>Bacteria</taxon>
        <taxon>Pseudomonadati</taxon>
        <taxon>Pseudomonadota</taxon>
        <taxon>Betaproteobacteria</taxon>
        <taxon>Neisseriales</taxon>
        <taxon>Neisseriaceae</taxon>
        <taxon>Snodgrassella</taxon>
    </lineage>
</organism>
<keyword evidence="1" id="KW-0472">Membrane</keyword>
<sequence length="38" mass="4699">MKQHKKMVIKKVFHVFFFLKYFGGCLFMQTIKINLKLY</sequence>
<evidence type="ECO:0000313" key="2">
    <source>
        <dbReference type="EMBL" id="KDN14354.1"/>
    </source>
</evidence>
<reference evidence="2 3" key="1">
    <citation type="submission" date="2014-03" db="EMBL/GenBank/DDBJ databases">
        <title>The genomes of two eusocial bee gut symbionts.</title>
        <authorList>
            <person name="Kwong W.K."/>
            <person name="Engel P."/>
            <person name="Koch H."/>
            <person name="Moran N.A."/>
        </authorList>
    </citation>
    <scope>NUCLEOTIDE SEQUENCE [LARGE SCALE GENOMIC DNA]</scope>
    <source>
        <strain evidence="3">wkB29</strain>
    </source>
</reference>
<dbReference type="Proteomes" id="UP000027170">
    <property type="component" value="Unassembled WGS sequence"/>
</dbReference>
<evidence type="ECO:0000256" key="1">
    <source>
        <dbReference type="SAM" id="Phobius"/>
    </source>
</evidence>
<dbReference type="AlphaFoldDB" id="A0A836MPW6"/>
<protein>
    <submittedName>
        <fullName evidence="2">Uncharacterized protein</fullName>
    </submittedName>
</protein>
<proteinExistence type="predicted"/>
<keyword evidence="1" id="KW-1133">Transmembrane helix</keyword>
<evidence type="ECO:0000313" key="3">
    <source>
        <dbReference type="Proteomes" id="UP000027170"/>
    </source>
</evidence>
<name>A0A836MPW6_9NEIS</name>
<keyword evidence="1" id="KW-0812">Transmembrane</keyword>
<dbReference type="EMBL" id="JFZV01000008">
    <property type="protein sequence ID" value="KDN14354.1"/>
    <property type="molecule type" value="Genomic_DNA"/>
</dbReference>
<accession>A0A836MPW6</accession>
<gene>
    <name evidence="2" type="ORF">SALWKB29_1656</name>
</gene>
<comment type="caution">
    <text evidence="2">The sequence shown here is derived from an EMBL/GenBank/DDBJ whole genome shotgun (WGS) entry which is preliminary data.</text>
</comment>
<feature type="transmembrane region" description="Helical" evidence="1">
    <location>
        <begin position="12"/>
        <end position="31"/>
    </location>
</feature>
<keyword evidence="3" id="KW-1185">Reference proteome</keyword>